<gene>
    <name evidence="1" type="ORF">EI74_0755</name>
</gene>
<evidence type="ECO:0000313" key="1">
    <source>
        <dbReference type="EMBL" id="TDO19111.1"/>
    </source>
</evidence>
<dbReference type="EMBL" id="SNWN01000015">
    <property type="protein sequence ID" value="TDO19111.1"/>
    <property type="molecule type" value="Genomic_DNA"/>
</dbReference>
<dbReference type="RefSeq" id="WP_094254930.1">
    <property type="nucleotide sequence ID" value="NZ_NNCE01000007.1"/>
</dbReference>
<reference evidence="1 2" key="1">
    <citation type="submission" date="2019-03" db="EMBL/GenBank/DDBJ databases">
        <title>Genomic Encyclopedia of Archaeal and Bacterial Type Strains, Phase II (KMG-II): from individual species to whole genera.</title>
        <authorList>
            <person name="Goeker M."/>
        </authorList>
    </citation>
    <scope>NUCLEOTIDE SEQUENCE [LARGE SCALE GENOMIC DNA]</scope>
    <source>
        <strain evidence="1 2">ATCC 700618</strain>
    </source>
</reference>
<dbReference type="OrthoDB" id="399007at2"/>
<accession>A0A4R6IBZ6</accession>
<dbReference type="NCBIfam" id="NF046010">
    <property type="entry name" value="MAG6790_fam"/>
    <property type="match status" value="1"/>
</dbReference>
<keyword evidence="2" id="KW-1185">Reference proteome</keyword>
<evidence type="ECO:0000313" key="2">
    <source>
        <dbReference type="Proteomes" id="UP000295518"/>
    </source>
</evidence>
<comment type="caution">
    <text evidence="1">The sequence shown here is derived from an EMBL/GenBank/DDBJ whole genome shotgun (WGS) entry which is preliminary data.</text>
</comment>
<name>A0A4R6IBZ6_9MOLU</name>
<proteinExistence type="predicted"/>
<dbReference type="AlphaFoldDB" id="A0A4R6IBZ6"/>
<dbReference type="Proteomes" id="UP000295518">
    <property type="component" value="Unassembled WGS sequence"/>
</dbReference>
<sequence>MYQYKAILKTTGEKIAEGHSVQEVEQEVKSYRRGQKHGEHTRGDDLVEIIHVERSKKEGTLASKEKLVKTV</sequence>
<organism evidence="1 2">
    <name type="scientific">Mycoplasma testudineum</name>
    <dbReference type="NCBI Taxonomy" id="244584"/>
    <lineage>
        <taxon>Bacteria</taxon>
        <taxon>Bacillati</taxon>
        <taxon>Mycoplasmatota</taxon>
        <taxon>Mollicutes</taxon>
        <taxon>Mycoplasmataceae</taxon>
        <taxon>Mycoplasma</taxon>
    </lineage>
</organism>
<protein>
    <submittedName>
        <fullName evidence="1">Uncharacterized protein</fullName>
    </submittedName>
</protein>